<keyword evidence="3" id="KW-1185">Reference proteome</keyword>
<organism evidence="2 3">
    <name type="scientific">Heterodera trifolii</name>
    <dbReference type="NCBI Taxonomy" id="157864"/>
    <lineage>
        <taxon>Eukaryota</taxon>
        <taxon>Metazoa</taxon>
        <taxon>Ecdysozoa</taxon>
        <taxon>Nematoda</taxon>
        <taxon>Chromadorea</taxon>
        <taxon>Rhabditida</taxon>
        <taxon>Tylenchina</taxon>
        <taxon>Tylenchomorpha</taxon>
        <taxon>Tylenchoidea</taxon>
        <taxon>Heteroderidae</taxon>
        <taxon>Heteroderinae</taxon>
        <taxon>Heterodera</taxon>
    </lineage>
</organism>
<evidence type="ECO:0000313" key="3">
    <source>
        <dbReference type="Proteomes" id="UP001620626"/>
    </source>
</evidence>
<dbReference type="Proteomes" id="UP001620626">
    <property type="component" value="Unassembled WGS sequence"/>
</dbReference>
<sequence>MIASSSSADLPCSSSSSSVFPCCSSSSSDETEADTRGWPSVVNVLETPDRRRMRKTCRSVAIRLDLNKISASVRHFSSVTNIHRPLPAIISRRYFSTFSPNKRKTDSKKLTTISSDYSPNNGKAAETHFSSPPLMGRMRRSPVLRTPKAHNCSQPKHIHLSVSPMSAFFIRQRLSAQGDPCGDSPPKCASAASLSVLRPLNVQQNHFGIRFSGEQPKEMTRLQLNETNFKNGERKSKVPSSSAATDENAFVVPKRNAQTRAPSEPTKGNCCADDSGFLDCSALSSASVVETPSKGLSSFGASPSTSSACLFLDFDHSQHSHRGVHPTSSSSFYSPTSSVHEQSYGPLEASILDGILNDISRWPSSDGKTPGKMRSNSQHRSLLFERKLKALEIGGTERISTDKVWGEPPDAVTTRGIPSEVVLEMEGMAGEVPFEELRLLLPHLDHHSSQLLFGLSSDQLELTSSAYSFIHFHCSRRANTPPAESSDDCVTREQLRQD</sequence>
<evidence type="ECO:0000313" key="2">
    <source>
        <dbReference type="EMBL" id="KAL3118944.1"/>
    </source>
</evidence>
<reference evidence="2 3" key="1">
    <citation type="submission" date="2024-10" db="EMBL/GenBank/DDBJ databases">
        <authorList>
            <person name="Kim D."/>
        </authorList>
    </citation>
    <scope>NUCLEOTIDE SEQUENCE [LARGE SCALE GENOMIC DNA]</scope>
    <source>
        <strain evidence="2">BH-2024</strain>
    </source>
</reference>
<evidence type="ECO:0000256" key="1">
    <source>
        <dbReference type="SAM" id="MobiDB-lite"/>
    </source>
</evidence>
<feature type="region of interest" description="Disordered" evidence="1">
    <location>
        <begin position="229"/>
        <end position="268"/>
    </location>
</feature>
<name>A0ABD2LXF1_9BILA</name>
<feature type="region of interest" description="Disordered" evidence="1">
    <location>
        <begin position="1"/>
        <end position="21"/>
    </location>
</feature>
<feature type="region of interest" description="Disordered" evidence="1">
    <location>
        <begin position="101"/>
        <end position="137"/>
    </location>
</feature>
<comment type="caution">
    <text evidence="2">The sequence shown here is derived from an EMBL/GenBank/DDBJ whole genome shotgun (WGS) entry which is preliminary data.</text>
</comment>
<feature type="compositionally biased region" description="Polar residues" evidence="1">
    <location>
        <begin position="110"/>
        <end position="121"/>
    </location>
</feature>
<feature type="region of interest" description="Disordered" evidence="1">
    <location>
        <begin position="478"/>
        <end position="498"/>
    </location>
</feature>
<protein>
    <submittedName>
        <fullName evidence="2">Uncharacterized protein</fullName>
    </submittedName>
</protein>
<gene>
    <name evidence="2" type="ORF">niasHT_003727</name>
</gene>
<feature type="compositionally biased region" description="Basic and acidic residues" evidence="1">
    <location>
        <begin position="489"/>
        <end position="498"/>
    </location>
</feature>
<dbReference type="EMBL" id="JBICBT010000258">
    <property type="protein sequence ID" value="KAL3118944.1"/>
    <property type="molecule type" value="Genomic_DNA"/>
</dbReference>
<dbReference type="AlphaFoldDB" id="A0ABD2LXF1"/>
<proteinExistence type="predicted"/>
<accession>A0ABD2LXF1</accession>